<dbReference type="Gene3D" id="4.10.1050.10">
    <property type="entry name" value="At2g23090-like"/>
    <property type="match status" value="1"/>
</dbReference>
<dbReference type="AlphaFoldDB" id="A0ABC9D9B1"/>
<dbReference type="InterPro" id="IPR039713">
    <property type="entry name" value="At2g23090-like"/>
</dbReference>
<dbReference type="InterPro" id="IPR039438">
    <property type="entry name" value="At2g23090-like_Znf"/>
</dbReference>
<dbReference type="SUPFAM" id="SSF118359">
    <property type="entry name" value="Expressed protein At2g23090/F21P24.15"/>
    <property type="match status" value="2"/>
</dbReference>
<feature type="region of interest" description="Disordered" evidence="1">
    <location>
        <begin position="1"/>
        <end position="30"/>
    </location>
</feature>
<proteinExistence type="predicted"/>
<evidence type="ECO:0000256" key="1">
    <source>
        <dbReference type="SAM" id="MobiDB-lite"/>
    </source>
</evidence>
<evidence type="ECO:0000313" key="3">
    <source>
        <dbReference type="EMBL" id="CAL5034329.1"/>
    </source>
</evidence>
<protein>
    <recommendedName>
        <fullName evidence="2">At2g23090-like zinc-binding domain-containing protein</fullName>
    </recommendedName>
</protein>
<gene>
    <name evidence="3" type="ORF">URODEC1_LOCUS83057</name>
</gene>
<dbReference type="InterPro" id="IPR026939">
    <property type="entry name" value="ZNF706/At2g23090_sf"/>
</dbReference>
<keyword evidence="4" id="KW-1185">Reference proteome</keyword>
<feature type="compositionally biased region" description="Basic and acidic residues" evidence="1">
    <location>
        <begin position="11"/>
        <end position="21"/>
    </location>
</feature>
<feature type="domain" description="At2g23090-like zinc-binding" evidence="2">
    <location>
        <begin position="75"/>
        <end position="112"/>
    </location>
</feature>
<sequence length="114" mass="12743">MGGGNAQKSKMARERNAEKNKGAKGNKRSPFLPTFAFFPQSMDQFASDSSTDISIEFLFLAGSQLEANKKAMNIQCKICMQTFICTTSEAKCKEHAEARHPKNDLHQCFPHLKN</sequence>
<dbReference type="EMBL" id="OZ075142">
    <property type="protein sequence ID" value="CAL5034329.1"/>
    <property type="molecule type" value="Genomic_DNA"/>
</dbReference>
<reference evidence="4" key="1">
    <citation type="submission" date="2024-06" db="EMBL/GenBank/DDBJ databases">
        <authorList>
            <person name="Ryan C."/>
        </authorList>
    </citation>
    <scope>NUCLEOTIDE SEQUENCE [LARGE SCALE GENOMIC DNA]</scope>
</reference>
<reference evidence="3 4" key="2">
    <citation type="submission" date="2024-10" db="EMBL/GenBank/DDBJ databases">
        <authorList>
            <person name="Ryan C."/>
        </authorList>
    </citation>
    <scope>NUCLEOTIDE SEQUENCE [LARGE SCALE GENOMIC DNA]</scope>
</reference>
<organism evidence="3 4">
    <name type="scientific">Urochloa decumbens</name>
    <dbReference type="NCBI Taxonomy" id="240449"/>
    <lineage>
        <taxon>Eukaryota</taxon>
        <taxon>Viridiplantae</taxon>
        <taxon>Streptophyta</taxon>
        <taxon>Embryophyta</taxon>
        <taxon>Tracheophyta</taxon>
        <taxon>Spermatophyta</taxon>
        <taxon>Magnoliopsida</taxon>
        <taxon>Liliopsida</taxon>
        <taxon>Poales</taxon>
        <taxon>Poaceae</taxon>
        <taxon>PACMAD clade</taxon>
        <taxon>Panicoideae</taxon>
        <taxon>Panicodae</taxon>
        <taxon>Paniceae</taxon>
        <taxon>Melinidinae</taxon>
        <taxon>Urochloa</taxon>
    </lineage>
</organism>
<accession>A0ABC9D9B1</accession>
<name>A0ABC9D9B1_9POAL</name>
<dbReference type="Pfam" id="PF12907">
    <property type="entry name" value="zf-met2"/>
    <property type="match status" value="1"/>
</dbReference>
<evidence type="ECO:0000259" key="2">
    <source>
        <dbReference type="Pfam" id="PF12907"/>
    </source>
</evidence>
<evidence type="ECO:0000313" key="4">
    <source>
        <dbReference type="Proteomes" id="UP001497457"/>
    </source>
</evidence>
<dbReference type="PANTHER" id="PTHR33788">
    <property type="entry name" value="OS07G0114300 PROTEIN"/>
    <property type="match status" value="1"/>
</dbReference>
<dbReference type="Proteomes" id="UP001497457">
    <property type="component" value="Chromosome 32b"/>
</dbReference>
<dbReference type="PANTHER" id="PTHR33788:SF1">
    <property type="entry name" value="ZINC-BINDING PROTEIN"/>
    <property type="match status" value="1"/>
</dbReference>